<gene>
    <name evidence="1" type="ORF">K443DRAFT_124285</name>
</gene>
<accession>A0A0C9WW57</accession>
<sequence>MYRIYCVLNRRPSPPTTEEIVIASGKKPLSEKAQAEYIKKLKSASENIKRAFEEQEGRAVGPWDQEKFESLLTEWIIACDQPFHKVEKPEFIAVMNHAHHGRGPLNMPKHEGMKQSVMKMGEDTIEDLFR</sequence>
<dbReference type="AlphaFoldDB" id="A0A0C9WW57"/>
<proteinExistence type="predicted"/>
<evidence type="ECO:0000313" key="1">
    <source>
        <dbReference type="EMBL" id="KIJ96825.1"/>
    </source>
</evidence>
<reference evidence="1 2" key="1">
    <citation type="submission" date="2014-04" db="EMBL/GenBank/DDBJ databases">
        <authorList>
            <consortium name="DOE Joint Genome Institute"/>
            <person name="Kuo A."/>
            <person name="Kohler A."/>
            <person name="Nagy L.G."/>
            <person name="Floudas D."/>
            <person name="Copeland A."/>
            <person name="Barry K.W."/>
            <person name="Cichocki N."/>
            <person name="Veneault-Fourrey C."/>
            <person name="LaButti K."/>
            <person name="Lindquist E.A."/>
            <person name="Lipzen A."/>
            <person name="Lundell T."/>
            <person name="Morin E."/>
            <person name="Murat C."/>
            <person name="Sun H."/>
            <person name="Tunlid A."/>
            <person name="Henrissat B."/>
            <person name="Grigoriev I.V."/>
            <person name="Hibbett D.S."/>
            <person name="Martin F."/>
            <person name="Nordberg H.P."/>
            <person name="Cantor M.N."/>
            <person name="Hua S.X."/>
        </authorList>
    </citation>
    <scope>NUCLEOTIDE SEQUENCE [LARGE SCALE GENOMIC DNA]</scope>
    <source>
        <strain evidence="1 2">LaAM-08-1</strain>
    </source>
</reference>
<organism evidence="1 2">
    <name type="scientific">Laccaria amethystina LaAM-08-1</name>
    <dbReference type="NCBI Taxonomy" id="1095629"/>
    <lineage>
        <taxon>Eukaryota</taxon>
        <taxon>Fungi</taxon>
        <taxon>Dikarya</taxon>
        <taxon>Basidiomycota</taxon>
        <taxon>Agaricomycotina</taxon>
        <taxon>Agaricomycetes</taxon>
        <taxon>Agaricomycetidae</taxon>
        <taxon>Agaricales</taxon>
        <taxon>Agaricineae</taxon>
        <taxon>Hydnangiaceae</taxon>
        <taxon>Laccaria</taxon>
    </lineage>
</organism>
<dbReference type="OrthoDB" id="3259181at2759"/>
<name>A0A0C9WW57_9AGAR</name>
<dbReference type="EMBL" id="KN838709">
    <property type="protein sequence ID" value="KIJ96825.1"/>
    <property type="molecule type" value="Genomic_DNA"/>
</dbReference>
<evidence type="ECO:0000313" key="2">
    <source>
        <dbReference type="Proteomes" id="UP000054477"/>
    </source>
</evidence>
<protein>
    <submittedName>
        <fullName evidence="1">Uncharacterized protein</fullName>
    </submittedName>
</protein>
<dbReference type="HOGENOM" id="CLU_1938501_0_0_1"/>
<reference evidence="2" key="2">
    <citation type="submission" date="2015-01" db="EMBL/GenBank/DDBJ databases">
        <title>Evolutionary Origins and Diversification of the Mycorrhizal Mutualists.</title>
        <authorList>
            <consortium name="DOE Joint Genome Institute"/>
            <consortium name="Mycorrhizal Genomics Consortium"/>
            <person name="Kohler A."/>
            <person name="Kuo A."/>
            <person name="Nagy L.G."/>
            <person name="Floudas D."/>
            <person name="Copeland A."/>
            <person name="Barry K.W."/>
            <person name="Cichocki N."/>
            <person name="Veneault-Fourrey C."/>
            <person name="LaButti K."/>
            <person name="Lindquist E.A."/>
            <person name="Lipzen A."/>
            <person name="Lundell T."/>
            <person name="Morin E."/>
            <person name="Murat C."/>
            <person name="Riley R."/>
            <person name="Ohm R."/>
            <person name="Sun H."/>
            <person name="Tunlid A."/>
            <person name="Henrissat B."/>
            <person name="Grigoriev I.V."/>
            <person name="Hibbett D.S."/>
            <person name="Martin F."/>
        </authorList>
    </citation>
    <scope>NUCLEOTIDE SEQUENCE [LARGE SCALE GENOMIC DNA]</scope>
    <source>
        <strain evidence="2">LaAM-08-1</strain>
    </source>
</reference>
<keyword evidence="2" id="KW-1185">Reference proteome</keyword>
<dbReference type="Proteomes" id="UP000054477">
    <property type="component" value="Unassembled WGS sequence"/>
</dbReference>